<comment type="subcellular location">
    <subcellularLocation>
        <location evidence="1">Cell membrane</location>
        <topology evidence="1">Multi-pass membrane protein</topology>
    </subcellularLocation>
</comment>
<dbReference type="PANTHER" id="PTHR14969:SF62">
    <property type="entry name" value="DECAPRENYLPHOSPHORYL-5-PHOSPHORIBOSE PHOSPHATASE RV3807C-RELATED"/>
    <property type="match status" value="1"/>
</dbReference>
<dbReference type="SUPFAM" id="SSF48317">
    <property type="entry name" value="Acid phosphatase/Vanadium-dependent haloperoxidase"/>
    <property type="match status" value="1"/>
</dbReference>
<evidence type="ECO:0000256" key="3">
    <source>
        <dbReference type="ARBA" id="ARBA00022692"/>
    </source>
</evidence>
<gene>
    <name evidence="8" type="ORF">GCM10007874_40110</name>
</gene>
<dbReference type="Gene3D" id="1.20.144.10">
    <property type="entry name" value="Phosphatidic acid phosphatase type 2/haloperoxidase"/>
    <property type="match status" value="1"/>
</dbReference>
<evidence type="ECO:0000313" key="9">
    <source>
        <dbReference type="Proteomes" id="UP001156882"/>
    </source>
</evidence>
<keyword evidence="9" id="KW-1185">Reference proteome</keyword>
<accession>A0ABQ6CLC3</accession>
<keyword evidence="5" id="KW-1133">Transmembrane helix</keyword>
<organism evidence="8 9">
    <name type="scientific">Labrys miyagiensis</name>
    <dbReference type="NCBI Taxonomy" id="346912"/>
    <lineage>
        <taxon>Bacteria</taxon>
        <taxon>Pseudomonadati</taxon>
        <taxon>Pseudomonadota</taxon>
        <taxon>Alphaproteobacteria</taxon>
        <taxon>Hyphomicrobiales</taxon>
        <taxon>Xanthobacteraceae</taxon>
        <taxon>Labrys</taxon>
    </lineage>
</organism>
<evidence type="ECO:0000259" key="7">
    <source>
        <dbReference type="SMART" id="SM00014"/>
    </source>
</evidence>
<dbReference type="SMART" id="SM00014">
    <property type="entry name" value="acidPPc"/>
    <property type="match status" value="1"/>
</dbReference>
<sequence length="188" mass="20086">MTPIVLKPTHTDRAVADFVAGHTSPALEEISSLLTLGGDEHLIFSTLAAAALFAAFGTSSERKSVAHLWIATLSVAAVSHALKRYVNQQRPDRTEAPFEGQGIPHSGGAYNAFPSGHAMYMGAIASTLSHQAPRFKVPIWIGAGLIALTRVVVLAHWLSDVLVGLAMGSALERLTRTESEETVKPPRR</sequence>
<dbReference type="PANTHER" id="PTHR14969">
    <property type="entry name" value="SPHINGOSINE-1-PHOSPHATE PHOSPHOHYDROLASE"/>
    <property type="match status" value="1"/>
</dbReference>
<reference evidence="9" key="1">
    <citation type="journal article" date="2019" name="Int. J. Syst. Evol. Microbiol.">
        <title>The Global Catalogue of Microorganisms (GCM) 10K type strain sequencing project: providing services to taxonomists for standard genome sequencing and annotation.</title>
        <authorList>
            <consortium name="The Broad Institute Genomics Platform"/>
            <consortium name="The Broad Institute Genome Sequencing Center for Infectious Disease"/>
            <person name="Wu L."/>
            <person name="Ma J."/>
        </authorList>
    </citation>
    <scope>NUCLEOTIDE SEQUENCE [LARGE SCALE GENOMIC DNA]</scope>
    <source>
        <strain evidence="9">NBRC 101365</strain>
    </source>
</reference>
<keyword evidence="2" id="KW-1003">Cell membrane</keyword>
<dbReference type="CDD" id="cd01610">
    <property type="entry name" value="PAP2_like"/>
    <property type="match status" value="1"/>
</dbReference>
<dbReference type="Proteomes" id="UP001156882">
    <property type="component" value="Unassembled WGS sequence"/>
</dbReference>
<keyword evidence="4" id="KW-0378">Hydrolase</keyword>
<dbReference type="RefSeq" id="WP_284314065.1">
    <property type="nucleotide sequence ID" value="NZ_BSPC01000038.1"/>
</dbReference>
<dbReference type="Pfam" id="PF01569">
    <property type="entry name" value="PAP2"/>
    <property type="match status" value="1"/>
</dbReference>
<dbReference type="InterPro" id="IPR000326">
    <property type="entry name" value="PAP2/HPO"/>
</dbReference>
<comment type="caution">
    <text evidence="8">The sequence shown here is derived from an EMBL/GenBank/DDBJ whole genome shotgun (WGS) entry which is preliminary data.</text>
</comment>
<evidence type="ECO:0000256" key="5">
    <source>
        <dbReference type="ARBA" id="ARBA00022989"/>
    </source>
</evidence>
<name>A0ABQ6CLC3_9HYPH</name>
<keyword evidence="3" id="KW-0812">Transmembrane</keyword>
<evidence type="ECO:0000313" key="8">
    <source>
        <dbReference type="EMBL" id="GLS20994.1"/>
    </source>
</evidence>
<protein>
    <submittedName>
        <fullName evidence="8">Membrane protein</fullName>
    </submittedName>
</protein>
<evidence type="ECO:0000256" key="2">
    <source>
        <dbReference type="ARBA" id="ARBA00022475"/>
    </source>
</evidence>
<dbReference type="EMBL" id="BSPC01000038">
    <property type="protein sequence ID" value="GLS20994.1"/>
    <property type="molecule type" value="Genomic_DNA"/>
</dbReference>
<proteinExistence type="predicted"/>
<evidence type="ECO:0000256" key="6">
    <source>
        <dbReference type="ARBA" id="ARBA00023136"/>
    </source>
</evidence>
<evidence type="ECO:0000256" key="4">
    <source>
        <dbReference type="ARBA" id="ARBA00022801"/>
    </source>
</evidence>
<keyword evidence="6" id="KW-0472">Membrane</keyword>
<dbReference type="InterPro" id="IPR036938">
    <property type="entry name" value="PAP2/HPO_sf"/>
</dbReference>
<feature type="domain" description="Phosphatidic acid phosphatase type 2/haloperoxidase" evidence="7">
    <location>
        <begin position="63"/>
        <end position="176"/>
    </location>
</feature>
<evidence type="ECO:0000256" key="1">
    <source>
        <dbReference type="ARBA" id="ARBA00004651"/>
    </source>
</evidence>